<feature type="region of interest" description="Disordered" evidence="1">
    <location>
        <begin position="254"/>
        <end position="277"/>
    </location>
</feature>
<comment type="caution">
    <text evidence="4">The sequence shown here is derived from an EMBL/GenBank/DDBJ whole genome shotgun (WGS) entry which is preliminary data.</text>
</comment>
<feature type="signal peptide" evidence="3">
    <location>
        <begin position="1"/>
        <end position="19"/>
    </location>
</feature>
<sequence>MTLLSLLLVALGICHQVAAWGLLVPTHILGKTYLHWWGKSLIGPNEERQRVQVEITNKDGGGYNWPYQFEVWKNASGKADERIHLQDVRATPVFWDNNQPVGTFIRFRFKDVNRFVFGSEFIQVEPNPTVFVSSASTMSTATITSSNNTTVRASATEMASARQVVLFYNNYTPGVIAGGVVGGVLLLAAITTALVFFLRVSKHRKEKVDLLNQPTAATPFIYQHPYHSRTNQQFYDDLFQPYQGAGNALPIPPSPPILFNPSSPEAPPSYGAPSAAHEVSTRNGAYAALSTVPH</sequence>
<protein>
    <submittedName>
        <fullName evidence="4">Uncharacterized protein</fullName>
    </submittedName>
</protein>
<keyword evidence="3" id="KW-0732">Signal</keyword>
<feature type="chain" id="PRO_5033985703" evidence="3">
    <location>
        <begin position="20"/>
        <end position="294"/>
    </location>
</feature>
<evidence type="ECO:0000256" key="2">
    <source>
        <dbReference type="SAM" id="Phobius"/>
    </source>
</evidence>
<keyword evidence="2" id="KW-0812">Transmembrane</keyword>
<accession>A0A8H3AVR8</accession>
<keyword evidence="2" id="KW-1133">Transmembrane helix</keyword>
<evidence type="ECO:0000256" key="1">
    <source>
        <dbReference type="SAM" id="MobiDB-lite"/>
    </source>
</evidence>
<name>A0A8H3AVR8_9AGAM</name>
<reference evidence="4" key="1">
    <citation type="submission" date="2021-01" db="EMBL/GenBank/DDBJ databases">
        <authorList>
            <person name="Kaushik A."/>
        </authorList>
    </citation>
    <scope>NUCLEOTIDE SEQUENCE</scope>
    <source>
        <strain evidence="4">AG3-1AP</strain>
    </source>
</reference>
<evidence type="ECO:0000256" key="3">
    <source>
        <dbReference type="SAM" id="SignalP"/>
    </source>
</evidence>
<keyword evidence="2" id="KW-0472">Membrane</keyword>
<organism evidence="4 5">
    <name type="scientific">Rhizoctonia solani</name>
    <dbReference type="NCBI Taxonomy" id="456999"/>
    <lineage>
        <taxon>Eukaryota</taxon>
        <taxon>Fungi</taxon>
        <taxon>Dikarya</taxon>
        <taxon>Basidiomycota</taxon>
        <taxon>Agaricomycotina</taxon>
        <taxon>Agaricomycetes</taxon>
        <taxon>Cantharellales</taxon>
        <taxon>Ceratobasidiaceae</taxon>
        <taxon>Rhizoctonia</taxon>
    </lineage>
</organism>
<dbReference type="EMBL" id="CAJMWV010001617">
    <property type="protein sequence ID" value="CAE6441694.1"/>
    <property type="molecule type" value="Genomic_DNA"/>
</dbReference>
<evidence type="ECO:0000313" key="5">
    <source>
        <dbReference type="Proteomes" id="UP000663831"/>
    </source>
</evidence>
<evidence type="ECO:0000313" key="4">
    <source>
        <dbReference type="EMBL" id="CAE6441694.1"/>
    </source>
</evidence>
<proteinExistence type="predicted"/>
<gene>
    <name evidence="4" type="ORF">RDB_LOCUS54594</name>
</gene>
<feature type="transmembrane region" description="Helical" evidence="2">
    <location>
        <begin position="175"/>
        <end position="198"/>
    </location>
</feature>
<dbReference type="AlphaFoldDB" id="A0A8H3AVR8"/>
<dbReference type="Proteomes" id="UP000663831">
    <property type="component" value="Unassembled WGS sequence"/>
</dbReference>